<dbReference type="PIRSF" id="PIRSF001461">
    <property type="entry name" value="RPE"/>
    <property type="match status" value="1"/>
</dbReference>
<evidence type="ECO:0000256" key="12">
    <source>
        <dbReference type="PIRSR" id="PIRSR001461-1"/>
    </source>
</evidence>
<dbReference type="STRING" id="1796646.A4V02_06965"/>
<comment type="cofactor">
    <cofactor evidence="4">
        <name>Zn(2+)</name>
        <dbReference type="ChEBI" id="CHEBI:29105"/>
    </cofactor>
</comment>
<reference evidence="16" key="1">
    <citation type="submission" date="2016-04" db="EMBL/GenBank/DDBJ databases">
        <title>Complete Genome Sequences of Twelve Strains of a Stable Defined Moderately Diverse Mouse Microbiota 2 (sDMDMm2).</title>
        <authorList>
            <person name="Uchimura Y."/>
            <person name="Wyss M."/>
            <person name="Brugiroux S."/>
            <person name="Limenitakis J.P."/>
            <person name="Stecher B."/>
            <person name="McCoy K.D."/>
            <person name="Macpherson A.J."/>
        </authorList>
    </citation>
    <scope>NUCLEOTIDE SEQUENCE [LARGE SCALE GENOMIC DNA]</scope>
    <source>
        <strain evidence="16">YL27</strain>
    </source>
</reference>
<keyword evidence="13" id="KW-0862">Zinc</keyword>
<dbReference type="GeneID" id="65536594"/>
<protein>
    <recommendedName>
        <fullName evidence="7 10">Ribulose-phosphate 3-epimerase</fullName>
        <ecNumber evidence="7 10">5.1.3.1</ecNumber>
    </recommendedName>
</protein>
<feature type="binding site" evidence="10 14">
    <location>
        <begin position="195"/>
        <end position="196"/>
    </location>
    <ligand>
        <name>substrate</name>
    </ligand>
</feature>
<evidence type="ECO:0000256" key="8">
    <source>
        <dbReference type="ARBA" id="ARBA00022723"/>
    </source>
</evidence>
<feature type="binding site" evidence="10 13">
    <location>
        <position position="33"/>
    </location>
    <ligand>
        <name>a divalent metal cation</name>
        <dbReference type="ChEBI" id="CHEBI:60240"/>
    </ligand>
</feature>
<dbReference type="NCBIfam" id="TIGR01163">
    <property type="entry name" value="rpe"/>
    <property type="match status" value="1"/>
</dbReference>
<organism evidence="15 16">
    <name type="scientific">Muribaculum intestinale</name>
    <dbReference type="NCBI Taxonomy" id="1796646"/>
    <lineage>
        <taxon>Bacteria</taxon>
        <taxon>Pseudomonadati</taxon>
        <taxon>Bacteroidota</taxon>
        <taxon>Bacteroidia</taxon>
        <taxon>Bacteroidales</taxon>
        <taxon>Muribaculaceae</taxon>
        <taxon>Muribaculum</taxon>
    </lineage>
</organism>
<evidence type="ECO:0000256" key="10">
    <source>
        <dbReference type="HAMAP-Rule" id="MF_02227"/>
    </source>
</evidence>
<keyword evidence="10 11" id="KW-0119">Carbohydrate metabolism</keyword>
<dbReference type="EC" id="5.1.3.1" evidence="7 10"/>
<comment type="cofactor">
    <cofactor evidence="5">
        <name>Fe(2+)</name>
        <dbReference type="ChEBI" id="CHEBI:29033"/>
    </cofactor>
</comment>
<dbReference type="RefSeq" id="WP_068960804.1">
    <property type="nucleotide sequence ID" value="NZ_CAJTCT010000028.1"/>
</dbReference>
<name>A0A1B1S9K4_9BACT</name>
<proteinExistence type="inferred from homology"/>
<evidence type="ECO:0000313" key="15">
    <source>
        <dbReference type="EMBL" id="ANU63490.1"/>
    </source>
</evidence>
<evidence type="ECO:0000256" key="4">
    <source>
        <dbReference type="ARBA" id="ARBA00001947"/>
    </source>
</evidence>
<evidence type="ECO:0000256" key="14">
    <source>
        <dbReference type="PIRSR" id="PIRSR001461-3"/>
    </source>
</evidence>
<evidence type="ECO:0000256" key="2">
    <source>
        <dbReference type="ARBA" id="ARBA00001936"/>
    </source>
</evidence>
<feature type="binding site" evidence="10 14">
    <location>
        <position position="64"/>
    </location>
    <ligand>
        <name>substrate</name>
    </ligand>
</feature>
<dbReference type="PANTHER" id="PTHR11749">
    <property type="entry name" value="RIBULOSE-5-PHOSPHATE-3-EPIMERASE"/>
    <property type="match status" value="1"/>
</dbReference>
<dbReference type="OrthoDB" id="1645589at2"/>
<comment type="function">
    <text evidence="10">Catalyzes the reversible epimerization of D-ribulose 5-phosphate to D-xylulose 5-phosphate.</text>
</comment>
<evidence type="ECO:0000256" key="5">
    <source>
        <dbReference type="ARBA" id="ARBA00001954"/>
    </source>
</evidence>
<dbReference type="Gene3D" id="3.20.20.70">
    <property type="entry name" value="Aldolase class I"/>
    <property type="match status" value="1"/>
</dbReference>
<dbReference type="GO" id="GO:0019323">
    <property type="term" value="P:pentose catabolic process"/>
    <property type="evidence" value="ECO:0007669"/>
    <property type="project" value="UniProtKB-UniRule"/>
</dbReference>
<evidence type="ECO:0000313" key="16">
    <source>
        <dbReference type="Proteomes" id="UP000186351"/>
    </source>
</evidence>
<dbReference type="SUPFAM" id="SSF51366">
    <property type="entry name" value="Ribulose-phoshate binding barrel"/>
    <property type="match status" value="1"/>
</dbReference>
<sequence>MRVAPSLLAADFCNLRSQLDMLNSSEAFCLHVDVMDGNFVPNISIGFPVIKAIGKMSEKPLDVHMMVNEPGRYISEVRDCGTRLMNVHYEACTHLNRTLTQIRDSGMLAGVTINPATPVAMLEEVIDIVDLVLIMSVNPGFGGQPFIKNSISKVTRLREMLARHNSSALIEVDGGINLHTGTELAKAGADILVAGSYIFNSSDPHNAIHSLSML</sequence>
<dbReference type="InterPro" id="IPR011060">
    <property type="entry name" value="RibuloseP-bd_barrel"/>
</dbReference>
<feature type="active site" description="Proton donor" evidence="10 12">
    <location>
        <position position="173"/>
    </location>
</feature>
<accession>A0A1Z2XJ24</accession>
<dbReference type="FunFam" id="3.20.20.70:FF:000171">
    <property type="entry name" value="Ribulose-phosphate 3-epimerase"/>
    <property type="match status" value="1"/>
</dbReference>
<evidence type="ECO:0000256" key="7">
    <source>
        <dbReference type="ARBA" id="ARBA00013188"/>
    </source>
</evidence>
<feature type="binding site" evidence="10 13">
    <location>
        <position position="173"/>
    </location>
    <ligand>
        <name>a divalent metal cation</name>
        <dbReference type="ChEBI" id="CHEBI:60240"/>
    </ligand>
</feature>
<feature type="binding site" evidence="14">
    <location>
        <position position="175"/>
    </location>
    <ligand>
        <name>substrate</name>
    </ligand>
</feature>
<keyword evidence="16" id="KW-1185">Reference proteome</keyword>
<keyword evidence="8 10" id="KW-0479">Metal-binding</keyword>
<comment type="pathway">
    <text evidence="10">Carbohydrate degradation.</text>
</comment>
<dbReference type="Proteomes" id="UP000186351">
    <property type="component" value="Chromosome"/>
</dbReference>
<comment type="catalytic activity">
    <reaction evidence="1 10 11">
        <text>D-ribulose 5-phosphate = D-xylulose 5-phosphate</text>
        <dbReference type="Rhea" id="RHEA:13677"/>
        <dbReference type="ChEBI" id="CHEBI:57737"/>
        <dbReference type="ChEBI" id="CHEBI:58121"/>
        <dbReference type="EC" id="5.1.3.1"/>
    </reaction>
</comment>
<dbReference type="AlphaFoldDB" id="A0A1B1S9K4"/>
<evidence type="ECO:0000256" key="1">
    <source>
        <dbReference type="ARBA" id="ARBA00001782"/>
    </source>
</evidence>
<dbReference type="InterPro" id="IPR026019">
    <property type="entry name" value="Ribul_P_3_epim"/>
</dbReference>
<accession>A0A1B1S9K4</accession>
<evidence type="ECO:0000256" key="13">
    <source>
        <dbReference type="PIRSR" id="PIRSR001461-2"/>
    </source>
</evidence>
<feature type="active site" description="Proton acceptor" evidence="10 12">
    <location>
        <position position="33"/>
    </location>
</feature>
<gene>
    <name evidence="10" type="primary">rpe</name>
    <name evidence="15" type="ORF">A4V02_06965</name>
</gene>
<dbReference type="EMBL" id="CP015402">
    <property type="protein sequence ID" value="ANU63490.1"/>
    <property type="molecule type" value="Genomic_DNA"/>
</dbReference>
<evidence type="ECO:0000256" key="9">
    <source>
        <dbReference type="ARBA" id="ARBA00023235"/>
    </source>
</evidence>
<keyword evidence="13" id="KW-0464">Manganese</keyword>
<dbReference type="PROSITE" id="PS01085">
    <property type="entry name" value="RIBUL_P_3_EPIMER_1"/>
    <property type="match status" value="1"/>
</dbReference>
<dbReference type="HAMAP" id="MF_02227">
    <property type="entry name" value="RPE"/>
    <property type="match status" value="1"/>
</dbReference>
<evidence type="ECO:0000256" key="11">
    <source>
        <dbReference type="PIRNR" id="PIRNR001461"/>
    </source>
</evidence>
<dbReference type="Pfam" id="PF00834">
    <property type="entry name" value="Ribul_P_3_epim"/>
    <property type="match status" value="1"/>
</dbReference>
<dbReference type="NCBIfam" id="NF004076">
    <property type="entry name" value="PRK05581.1-4"/>
    <property type="match status" value="1"/>
</dbReference>
<feature type="binding site" evidence="10 14">
    <location>
        <position position="6"/>
    </location>
    <ligand>
        <name>substrate</name>
    </ligand>
</feature>
<dbReference type="GO" id="GO:0004750">
    <property type="term" value="F:D-ribulose-phosphate 3-epimerase activity"/>
    <property type="evidence" value="ECO:0007669"/>
    <property type="project" value="UniProtKB-UniRule"/>
</dbReference>
<comment type="similarity">
    <text evidence="6 10 11">Belongs to the ribulose-phosphate 3-epimerase family.</text>
</comment>
<evidence type="ECO:0000256" key="3">
    <source>
        <dbReference type="ARBA" id="ARBA00001941"/>
    </source>
</evidence>
<dbReference type="InterPro" id="IPR000056">
    <property type="entry name" value="Ribul_P_3_epim-like"/>
</dbReference>
<dbReference type="KEGG" id="pary:A4V02_06965"/>
<feature type="binding site" evidence="10 14">
    <location>
        <begin position="140"/>
        <end position="143"/>
    </location>
    <ligand>
        <name>substrate</name>
    </ligand>
</feature>
<keyword evidence="9 10" id="KW-0413">Isomerase</keyword>
<dbReference type="PROSITE" id="PS01086">
    <property type="entry name" value="RIBUL_P_3_EPIMER_2"/>
    <property type="match status" value="1"/>
</dbReference>
<dbReference type="InterPro" id="IPR013785">
    <property type="entry name" value="Aldolase_TIM"/>
</dbReference>
<dbReference type="GO" id="GO:0046872">
    <property type="term" value="F:metal ion binding"/>
    <property type="evidence" value="ECO:0007669"/>
    <property type="project" value="UniProtKB-UniRule"/>
</dbReference>
<feature type="binding site" evidence="10 13">
    <location>
        <position position="31"/>
    </location>
    <ligand>
        <name>a divalent metal cation</name>
        <dbReference type="ChEBI" id="CHEBI:60240"/>
    </ligand>
</feature>
<comment type="cofactor">
    <cofactor evidence="10 13">
        <name>a divalent metal cation</name>
        <dbReference type="ChEBI" id="CHEBI:60240"/>
    </cofactor>
    <text evidence="10 13">Binds 1 divalent metal cation per subunit.</text>
</comment>
<dbReference type="CDD" id="cd00429">
    <property type="entry name" value="RPE"/>
    <property type="match status" value="1"/>
</dbReference>
<dbReference type="GO" id="GO:0006098">
    <property type="term" value="P:pentose-phosphate shunt"/>
    <property type="evidence" value="ECO:0007669"/>
    <property type="project" value="UniProtKB-UniRule"/>
</dbReference>
<evidence type="ECO:0000256" key="6">
    <source>
        <dbReference type="ARBA" id="ARBA00009541"/>
    </source>
</evidence>
<keyword evidence="13" id="KW-0170">Cobalt</keyword>
<feature type="binding site" evidence="10 13">
    <location>
        <position position="64"/>
    </location>
    <ligand>
        <name>a divalent metal cation</name>
        <dbReference type="ChEBI" id="CHEBI:60240"/>
    </ligand>
</feature>
<comment type="cofactor">
    <cofactor evidence="3">
        <name>Co(2+)</name>
        <dbReference type="ChEBI" id="CHEBI:48828"/>
    </cofactor>
</comment>
<comment type="cofactor">
    <cofactor evidence="2">
        <name>Mn(2+)</name>
        <dbReference type="ChEBI" id="CHEBI:29035"/>
    </cofactor>
</comment>
<feature type="binding site" evidence="10">
    <location>
        <begin position="173"/>
        <end position="175"/>
    </location>
    <ligand>
        <name>substrate</name>
    </ligand>
</feature>